<gene>
    <name evidence="1" type="ORF">BO82DRAFT_6239</name>
</gene>
<sequence length="115" mass="13025">MAVTVGLPIFLGSGSVAIARPIVRRRRNGSTMQPVPQPEDAQLLFLSSLSSDPSERCRKKRAPQIDRIPSFPRKRLMMLMLSPVPEMRTDYWPDPSLRLGVRLFFSCYECVCVCV</sequence>
<protein>
    <submittedName>
        <fullName evidence="1">Uncharacterized protein</fullName>
    </submittedName>
</protein>
<dbReference type="VEuPathDB" id="FungiDB:BO82DRAFT_6239"/>
<dbReference type="RefSeq" id="XP_025497463.1">
    <property type="nucleotide sequence ID" value="XM_025641400.1"/>
</dbReference>
<evidence type="ECO:0000313" key="2">
    <source>
        <dbReference type="Proteomes" id="UP000248340"/>
    </source>
</evidence>
<reference evidence="1 2" key="1">
    <citation type="submission" date="2016-12" db="EMBL/GenBank/DDBJ databases">
        <title>The genomes of Aspergillus section Nigri reveals drivers in fungal speciation.</title>
        <authorList>
            <consortium name="DOE Joint Genome Institute"/>
            <person name="Vesth T.C."/>
            <person name="Nybo J."/>
            <person name="Theobald S."/>
            <person name="Brandl J."/>
            <person name="Frisvad J.C."/>
            <person name="Nielsen K.F."/>
            <person name="Lyhne E.K."/>
            <person name="Kogle M.E."/>
            <person name="Kuo A."/>
            <person name="Riley R."/>
            <person name="Clum A."/>
            <person name="Nolan M."/>
            <person name="Lipzen A."/>
            <person name="Salamov A."/>
            <person name="Henrissat B."/>
            <person name="Wiebenga A."/>
            <person name="De Vries R.P."/>
            <person name="Grigoriev I.V."/>
            <person name="Mortensen U.H."/>
            <person name="Andersen M.R."/>
            <person name="Baker S.E."/>
        </authorList>
    </citation>
    <scope>NUCLEOTIDE SEQUENCE [LARGE SCALE GENOMIC DNA]</scope>
    <source>
        <strain evidence="1 2">CBS 121591</strain>
    </source>
</reference>
<name>A0A319D8D6_9EURO</name>
<evidence type="ECO:0000313" key="1">
    <source>
        <dbReference type="EMBL" id="PYH87263.1"/>
    </source>
</evidence>
<accession>A0A319D8D6</accession>
<dbReference type="EMBL" id="KZ821674">
    <property type="protein sequence ID" value="PYH87263.1"/>
    <property type="molecule type" value="Genomic_DNA"/>
</dbReference>
<proteinExistence type="predicted"/>
<dbReference type="AlphaFoldDB" id="A0A319D8D6"/>
<dbReference type="Proteomes" id="UP000248340">
    <property type="component" value="Unassembled WGS sequence"/>
</dbReference>
<dbReference type="GeneID" id="37144142"/>
<keyword evidence="2" id="KW-1185">Reference proteome</keyword>
<organism evidence="1 2">
    <name type="scientific">Aspergillus uvarum CBS 121591</name>
    <dbReference type="NCBI Taxonomy" id="1448315"/>
    <lineage>
        <taxon>Eukaryota</taxon>
        <taxon>Fungi</taxon>
        <taxon>Dikarya</taxon>
        <taxon>Ascomycota</taxon>
        <taxon>Pezizomycotina</taxon>
        <taxon>Eurotiomycetes</taxon>
        <taxon>Eurotiomycetidae</taxon>
        <taxon>Eurotiales</taxon>
        <taxon>Aspergillaceae</taxon>
        <taxon>Aspergillus</taxon>
        <taxon>Aspergillus subgen. Circumdati</taxon>
    </lineage>
</organism>